<sequence length="61" mass="6567">MDAFRGVGYNVTTTDELRHALTTGIQSRKPTIINVVIDPAAGTESGHITKLNPKQVAGNKY</sequence>
<name>A0A377K2W2_ECOLX</name>
<reference evidence="1 2" key="1">
    <citation type="submission" date="2018-06" db="EMBL/GenBank/DDBJ databases">
        <authorList>
            <consortium name="Pathogen Informatics"/>
            <person name="Doyle S."/>
        </authorList>
    </citation>
    <scope>NUCLEOTIDE SEQUENCE [LARGE SCALE GENOMIC DNA]</scope>
    <source>
        <strain evidence="1 2">NCTC9075</strain>
    </source>
</reference>
<proteinExistence type="predicted"/>
<dbReference type="EMBL" id="UGEM01000004">
    <property type="protein sequence ID" value="STP18696.1"/>
    <property type="molecule type" value="Genomic_DNA"/>
</dbReference>
<keyword evidence="1" id="KW-0456">Lyase</keyword>
<dbReference type="Proteomes" id="UP000254181">
    <property type="component" value="Unassembled WGS sequence"/>
</dbReference>
<dbReference type="AlphaFoldDB" id="A0A377K2W2"/>
<evidence type="ECO:0000313" key="1">
    <source>
        <dbReference type="EMBL" id="STP18696.1"/>
    </source>
</evidence>
<dbReference type="SUPFAM" id="SSF52518">
    <property type="entry name" value="Thiamin diphosphate-binding fold (THDP-binding)"/>
    <property type="match status" value="1"/>
</dbReference>
<dbReference type="Gene3D" id="3.40.50.970">
    <property type="match status" value="1"/>
</dbReference>
<organism evidence="1 2">
    <name type="scientific">Escherichia coli</name>
    <dbReference type="NCBI Taxonomy" id="562"/>
    <lineage>
        <taxon>Bacteria</taxon>
        <taxon>Pseudomonadati</taxon>
        <taxon>Pseudomonadota</taxon>
        <taxon>Gammaproteobacteria</taxon>
        <taxon>Enterobacterales</taxon>
        <taxon>Enterobacteriaceae</taxon>
        <taxon>Escherichia</taxon>
    </lineage>
</organism>
<dbReference type="InterPro" id="IPR029061">
    <property type="entry name" value="THDP-binding"/>
</dbReference>
<dbReference type="EC" id="4.1.1.8" evidence="1"/>
<gene>
    <name evidence="1" type="primary">oxc_3</name>
    <name evidence="1" type="ORF">NCTC9075_02170</name>
</gene>
<protein>
    <submittedName>
        <fullName evidence="1">Oxalyl-CoA decarboxylase</fullName>
        <ecNumber evidence="1">4.1.1.8</ecNumber>
    </submittedName>
</protein>
<evidence type="ECO:0000313" key="2">
    <source>
        <dbReference type="Proteomes" id="UP000254181"/>
    </source>
</evidence>
<dbReference type="GO" id="GO:0008949">
    <property type="term" value="F:oxalyl-CoA decarboxylase activity"/>
    <property type="evidence" value="ECO:0007669"/>
    <property type="project" value="UniProtKB-EC"/>
</dbReference>
<accession>A0A377K2W2</accession>